<dbReference type="PANTHER" id="PTHR31425:SF26">
    <property type="entry name" value="PROTEIN QUIRKY-LIKE"/>
    <property type="match status" value="1"/>
</dbReference>
<comment type="caution">
    <text evidence="8">The sequence shown here is derived from an EMBL/GenBank/DDBJ whole genome shotgun (WGS) entry which is preliminary data.</text>
</comment>
<keyword evidence="9" id="KW-1185">Reference proteome</keyword>
<evidence type="ECO:0000313" key="9">
    <source>
        <dbReference type="Proteomes" id="UP000188268"/>
    </source>
</evidence>
<dbReference type="PANTHER" id="PTHR31425">
    <property type="entry name" value="PHOSPHORIBOSYLANTHRANILATE TRANSFERASE ISOFORM 1"/>
    <property type="match status" value="1"/>
</dbReference>
<dbReference type="InterPro" id="IPR013583">
    <property type="entry name" value="MCTP_C"/>
</dbReference>
<dbReference type="Proteomes" id="UP000188268">
    <property type="component" value="Unassembled WGS sequence"/>
</dbReference>
<dbReference type="Gene3D" id="2.60.40.150">
    <property type="entry name" value="C2 domain"/>
    <property type="match status" value="3"/>
</dbReference>
<dbReference type="OMA" id="VMILQWR"/>
<dbReference type="GO" id="GO:0016020">
    <property type="term" value="C:membrane"/>
    <property type="evidence" value="ECO:0007669"/>
    <property type="project" value="UniProtKB-SubCell"/>
</dbReference>
<feature type="domain" description="C2" evidence="7">
    <location>
        <begin position="181"/>
        <end position="307"/>
    </location>
</feature>
<dbReference type="Gramene" id="OMO83714">
    <property type="protein sequence ID" value="OMO83714"/>
    <property type="gene ID" value="CCACVL1_11260"/>
</dbReference>
<dbReference type="EMBL" id="AWWV01009841">
    <property type="protein sequence ID" value="OMO83714.1"/>
    <property type="molecule type" value="Genomic_DNA"/>
</dbReference>
<dbReference type="SUPFAM" id="SSF49562">
    <property type="entry name" value="C2 domain (Calcium/lipid-binding domain, CaLB)"/>
    <property type="match status" value="3"/>
</dbReference>
<evidence type="ECO:0000256" key="2">
    <source>
        <dbReference type="ARBA" id="ARBA00022692"/>
    </source>
</evidence>
<keyword evidence="2 6" id="KW-0812">Transmembrane</keyword>
<keyword evidence="3" id="KW-0677">Repeat</keyword>
<evidence type="ECO:0000256" key="3">
    <source>
        <dbReference type="ARBA" id="ARBA00022737"/>
    </source>
</evidence>
<name>A0A1R3IM98_COCAP</name>
<organism evidence="8 9">
    <name type="scientific">Corchorus capsularis</name>
    <name type="common">Jute</name>
    <dbReference type="NCBI Taxonomy" id="210143"/>
    <lineage>
        <taxon>Eukaryota</taxon>
        <taxon>Viridiplantae</taxon>
        <taxon>Streptophyta</taxon>
        <taxon>Embryophyta</taxon>
        <taxon>Tracheophyta</taxon>
        <taxon>Spermatophyta</taxon>
        <taxon>Magnoliopsida</taxon>
        <taxon>eudicotyledons</taxon>
        <taxon>Gunneridae</taxon>
        <taxon>Pentapetalae</taxon>
        <taxon>rosids</taxon>
        <taxon>malvids</taxon>
        <taxon>Malvales</taxon>
        <taxon>Malvaceae</taxon>
        <taxon>Grewioideae</taxon>
        <taxon>Apeibeae</taxon>
        <taxon>Corchorus</taxon>
    </lineage>
</organism>
<evidence type="ECO:0000256" key="6">
    <source>
        <dbReference type="SAM" id="Phobius"/>
    </source>
</evidence>
<sequence>MSGAKEDFSVKEINPKIGGRISGGNQNLTSSYDLVEQVQFLFVRIVKARDLPLHPYSGLCDPYVEVSIGNYLGTTLYLDRKPGLEWNQVFALTRDRMQSISVKLSVREKQLMIHENLIGEVTVNLPDIHVGMTPDSAFAPQWYPVQPDKKGVVAGTGELMVAVWFGTQADEAFPDAWHFDTSTVSRESLLNTRSKVYLSPTLWYLRVHIIQAQDLVPGTRNRKPEVYVKVNLGDVTLRTKVSSNKSVDPKWNEELMFVTEEPFIHPLVFSVEDRLGNDMEECLGKCKINLSQVEQRMEPKPAGIKWYNLEKVLLGDDGLNKEVPFSSKLNMKISLDGGYHVFDEPIHYSSDYRSTLKKGWKPMIGVLELGIIGASGLQPMKLRNGYETTDAYCVTKYGPKWIKTRTVTNTFSPKWNEQYTWEVYDPYTVLTIGVFDDSHLQGGQVLGSGKDPSIGKLSLLDSATADELDEELDSFPSSREADVLGMRYDRLRNIAGRVMCTMGDLANQADKVHSLLNWHDRRITSMFLISCLLASIFLFFLVRHAPSHRVIQNFLTFSVTVYVVSKYPSIRVDIPTVLLNVLSRLPTQADYML</sequence>
<dbReference type="InterPro" id="IPR047259">
    <property type="entry name" value="QUIRKY-like"/>
</dbReference>
<evidence type="ECO:0000256" key="5">
    <source>
        <dbReference type="ARBA" id="ARBA00023136"/>
    </source>
</evidence>
<keyword evidence="4 6" id="KW-1133">Transmembrane helix</keyword>
<feature type="transmembrane region" description="Helical" evidence="6">
    <location>
        <begin position="523"/>
        <end position="542"/>
    </location>
</feature>
<dbReference type="AlphaFoldDB" id="A0A1R3IM98"/>
<gene>
    <name evidence="8" type="ORF">CCACVL1_11260</name>
</gene>
<evidence type="ECO:0000256" key="4">
    <source>
        <dbReference type="ARBA" id="ARBA00022989"/>
    </source>
</evidence>
<dbReference type="InterPro" id="IPR035892">
    <property type="entry name" value="C2_domain_sf"/>
</dbReference>
<dbReference type="CDD" id="cd04019">
    <property type="entry name" value="C2C_MCTP_PRT_plant"/>
    <property type="match status" value="1"/>
</dbReference>
<evidence type="ECO:0000313" key="8">
    <source>
        <dbReference type="EMBL" id="OMO83714.1"/>
    </source>
</evidence>
<dbReference type="Pfam" id="PF00168">
    <property type="entry name" value="C2"/>
    <property type="match status" value="3"/>
</dbReference>
<dbReference type="OrthoDB" id="67700at2759"/>
<evidence type="ECO:0000256" key="1">
    <source>
        <dbReference type="ARBA" id="ARBA00004141"/>
    </source>
</evidence>
<reference evidence="8 9" key="1">
    <citation type="submission" date="2013-09" db="EMBL/GenBank/DDBJ databases">
        <title>Corchorus capsularis genome sequencing.</title>
        <authorList>
            <person name="Alam M."/>
            <person name="Haque M.S."/>
            <person name="Islam M.S."/>
            <person name="Emdad E.M."/>
            <person name="Islam M.M."/>
            <person name="Ahmed B."/>
            <person name="Halim A."/>
            <person name="Hossen Q.M.M."/>
            <person name="Hossain M.Z."/>
            <person name="Ahmed R."/>
            <person name="Khan M.M."/>
            <person name="Islam R."/>
            <person name="Rashid M.M."/>
            <person name="Khan S.A."/>
            <person name="Rahman M.S."/>
            <person name="Alam M."/>
        </authorList>
    </citation>
    <scope>NUCLEOTIDE SEQUENCE [LARGE SCALE GENOMIC DNA]</scope>
    <source>
        <strain evidence="9">cv. CVL-1</strain>
        <tissue evidence="8">Whole seedling</tissue>
    </source>
</reference>
<keyword evidence="5 6" id="KW-0472">Membrane</keyword>
<dbReference type="SMART" id="SM00239">
    <property type="entry name" value="C2"/>
    <property type="match status" value="3"/>
</dbReference>
<dbReference type="Pfam" id="PF08372">
    <property type="entry name" value="PRT_C"/>
    <property type="match status" value="1"/>
</dbReference>
<feature type="domain" description="C2" evidence="7">
    <location>
        <begin position="22"/>
        <end position="143"/>
    </location>
</feature>
<comment type="subcellular location">
    <subcellularLocation>
        <location evidence="1">Membrane</location>
        <topology evidence="1">Multi-pass membrane protein</topology>
    </subcellularLocation>
</comment>
<dbReference type="InterPro" id="IPR047258">
    <property type="entry name" value="C2C_MCTP_PRT_plant"/>
</dbReference>
<dbReference type="InterPro" id="IPR000008">
    <property type="entry name" value="C2_dom"/>
</dbReference>
<feature type="domain" description="C2" evidence="7">
    <location>
        <begin position="342"/>
        <end position="479"/>
    </location>
</feature>
<proteinExistence type="predicted"/>
<evidence type="ECO:0000259" key="7">
    <source>
        <dbReference type="PROSITE" id="PS50004"/>
    </source>
</evidence>
<protein>
    <submittedName>
        <fullName evidence="8">C2 calcium-dependent membrane targeting</fullName>
    </submittedName>
</protein>
<dbReference type="PROSITE" id="PS50004">
    <property type="entry name" value="C2"/>
    <property type="match status" value="3"/>
</dbReference>
<accession>A0A1R3IM98</accession>